<dbReference type="RefSeq" id="WP_101835690.1">
    <property type="nucleotide sequence ID" value="NZ_FZMO01000544.1"/>
</dbReference>
<proteinExistence type="predicted"/>
<gene>
    <name evidence="1" type="ORF">FRACA_770006</name>
</gene>
<dbReference type="InterPro" id="IPR011990">
    <property type="entry name" value="TPR-like_helical_dom_sf"/>
</dbReference>
<sequence>MPTTVRSRSTTAEQERAATLRARHPGWDPQRLRDARDALGWSRATLTRKIRTIRSIDVPFTPPIANEQTIRRHERGWAFPGEDWQAAYTHTMGLNRVDLGFCTREANGAVTITHRDLLSGPPATDDEWVRKLWATHGLSDAWEEVTSIDRREFTALTGLTLLDAAREWLVADPARIAATLSGRRADAAVIADLTTTMDALRRLDDKLGGQAVNGMILEQLRLVVRVLRNASYTQSDGQALHGIAAELARMAGWTAQDSGDHTTAQRLYLTGLRAAHDADNPGIAANILRCMAAQACDLDDAPTAVELLRSARAGTRGRLTPTENAVIAGQLAVAHGQAGNRDATRAAADEAHTYIDHARPDGAPPYVYWASAHTIAYYTGTAMISAGSPDAAVSYLQPATDNIAHDMPRDLVFFRSKLAVAHARAGAPETALTIAHQTIDDAAPFSSARTHDYIAEACREIRATRHPGADDLTEHARTIIGAPSP</sequence>
<organism evidence="1 2">
    <name type="scientific">Frankia canadensis</name>
    <dbReference type="NCBI Taxonomy" id="1836972"/>
    <lineage>
        <taxon>Bacteria</taxon>
        <taxon>Bacillati</taxon>
        <taxon>Actinomycetota</taxon>
        <taxon>Actinomycetes</taxon>
        <taxon>Frankiales</taxon>
        <taxon>Frankiaceae</taxon>
        <taxon>Frankia</taxon>
    </lineage>
</organism>
<evidence type="ECO:0000313" key="1">
    <source>
        <dbReference type="EMBL" id="SNQ51623.1"/>
    </source>
</evidence>
<dbReference type="SUPFAM" id="SSF48452">
    <property type="entry name" value="TPR-like"/>
    <property type="match status" value="1"/>
</dbReference>
<keyword evidence="2" id="KW-1185">Reference proteome</keyword>
<protein>
    <submittedName>
        <fullName evidence="1">Putative transcriptional regulator</fullName>
    </submittedName>
</protein>
<accession>A0A2I2L120</accession>
<dbReference type="Gene3D" id="1.25.40.10">
    <property type="entry name" value="Tetratricopeptide repeat domain"/>
    <property type="match status" value="1"/>
</dbReference>
<dbReference type="OrthoDB" id="3216026at2"/>
<dbReference type="AlphaFoldDB" id="A0A2I2L120"/>
<reference evidence="1 2" key="1">
    <citation type="submission" date="2017-06" db="EMBL/GenBank/DDBJ databases">
        <authorList>
            <person name="Kim H.J."/>
            <person name="Triplett B.A."/>
        </authorList>
    </citation>
    <scope>NUCLEOTIDE SEQUENCE [LARGE SCALE GENOMIC DNA]</scope>
    <source>
        <strain evidence="1">FRACA_ARgP5</strain>
    </source>
</reference>
<dbReference type="Proteomes" id="UP000234331">
    <property type="component" value="Unassembled WGS sequence"/>
</dbReference>
<evidence type="ECO:0000313" key="2">
    <source>
        <dbReference type="Proteomes" id="UP000234331"/>
    </source>
</evidence>
<name>A0A2I2L120_9ACTN</name>
<dbReference type="EMBL" id="FZMO01000544">
    <property type="protein sequence ID" value="SNQ51623.1"/>
    <property type="molecule type" value="Genomic_DNA"/>
</dbReference>